<dbReference type="EMBL" id="MTBO01000004">
    <property type="protein sequence ID" value="OSI18220.1"/>
    <property type="molecule type" value="Genomic_DNA"/>
</dbReference>
<accession>A0A1X3DEB1</accession>
<proteinExistence type="predicted"/>
<keyword evidence="2" id="KW-1185">Reference proteome</keyword>
<organism evidence="1 2">
    <name type="scientific">Neisseria dentiae</name>
    <dbReference type="NCBI Taxonomy" id="194197"/>
    <lineage>
        <taxon>Bacteria</taxon>
        <taxon>Pseudomonadati</taxon>
        <taxon>Pseudomonadota</taxon>
        <taxon>Betaproteobacteria</taxon>
        <taxon>Neisseriales</taxon>
        <taxon>Neisseriaceae</taxon>
        <taxon>Neisseria</taxon>
    </lineage>
</organism>
<name>A0A1X3DEB1_9NEIS</name>
<reference evidence="2" key="1">
    <citation type="submission" date="2017-01" db="EMBL/GenBank/DDBJ databases">
        <authorList>
            <person name="Wolfgang W.J."/>
            <person name="Cole J."/>
            <person name="Wroblewski D."/>
            <person name="Mcginnis J."/>
            <person name="Musser K.A."/>
        </authorList>
    </citation>
    <scope>NUCLEOTIDE SEQUENCE [LARGE SCALE GENOMIC DNA]</scope>
    <source>
        <strain evidence="2">DSM 19151</strain>
    </source>
</reference>
<gene>
    <name evidence="1" type="ORF">BWD09_03305</name>
</gene>
<comment type="caution">
    <text evidence="1">The sequence shown here is derived from an EMBL/GenBank/DDBJ whole genome shotgun (WGS) entry which is preliminary data.</text>
</comment>
<dbReference type="Proteomes" id="UP000193118">
    <property type="component" value="Unassembled WGS sequence"/>
</dbReference>
<evidence type="ECO:0000313" key="1">
    <source>
        <dbReference type="EMBL" id="OSI18220.1"/>
    </source>
</evidence>
<evidence type="ECO:0000313" key="2">
    <source>
        <dbReference type="Proteomes" id="UP000193118"/>
    </source>
</evidence>
<dbReference type="AlphaFoldDB" id="A0A1X3DEB1"/>
<dbReference type="STRING" id="194197.BWD09_03305"/>
<sequence>MVKENLMNDKKHSLKKILAALLIILPLAGCSQAPKEVDGQPVRVVDTYLRQLLEINTDKEQQLYFRFKRQPDPKEDSYIISAVAVLPSVLPDSALPDDKKYWLLNDKLVKDKKMSFELELTYYGKDGKAQPVGLWQYPEIGTLLKGEPYTGKKRFEGVFRASRSHGLEEGYNGRMNGLAIFNPLEKGGYYHLSIRALQDYRNYPKMKLAVDIAPVVAK</sequence>
<protein>
    <submittedName>
        <fullName evidence="1">Uncharacterized protein</fullName>
    </submittedName>
</protein>